<sequence>MTQSGAMISEDLQKFSGSRIIRTTAIGSKPGRYLIGSGVSGLKGAHRKLLDPPF</sequence>
<gene>
    <name evidence="1" type="ORF">LARSCL_LOCUS8092</name>
</gene>
<organism evidence="1 2">
    <name type="scientific">Larinioides sclopetarius</name>
    <dbReference type="NCBI Taxonomy" id="280406"/>
    <lineage>
        <taxon>Eukaryota</taxon>
        <taxon>Metazoa</taxon>
        <taxon>Ecdysozoa</taxon>
        <taxon>Arthropoda</taxon>
        <taxon>Chelicerata</taxon>
        <taxon>Arachnida</taxon>
        <taxon>Araneae</taxon>
        <taxon>Araneomorphae</taxon>
        <taxon>Entelegynae</taxon>
        <taxon>Araneoidea</taxon>
        <taxon>Araneidae</taxon>
        <taxon>Larinioides</taxon>
    </lineage>
</organism>
<comment type="caution">
    <text evidence="1">The sequence shown here is derived from an EMBL/GenBank/DDBJ whole genome shotgun (WGS) entry which is preliminary data.</text>
</comment>
<dbReference type="EMBL" id="CAXIEN010000085">
    <property type="protein sequence ID" value="CAL1275480.1"/>
    <property type="molecule type" value="Genomic_DNA"/>
</dbReference>
<proteinExistence type="predicted"/>
<evidence type="ECO:0000313" key="1">
    <source>
        <dbReference type="EMBL" id="CAL1275480.1"/>
    </source>
</evidence>
<protein>
    <submittedName>
        <fullName evidence="1">Uncharacterized protein</fullName>
    </submittedName>
</protein>
<evidence type="ECO:0000313" key="2">
    <source>
        <dbReference type="Proteomes" id="UP001497382"/>
    </source>
</evidence>
<accession>A0AAV1ZUZ7</accession>
<dbReference type="AlphaFoldDB" id="A0AAV1ZUZ7"/>
<name>A0AAV1ZUZ7_9ARAC</name>
<reference evidence="1 2" key="1">
    <citation type="submission" date="2024-04" db="EMBL/GenBank/DDBJ databases">
        <authorList>
            <person name="Rising A."/>
            <person name="Reimegard J."/>
            <person name="Sonavane S."/>
            <person name="Akerstrom W."/>
            <person name="Nylinder S."/>
            <person name="Hedman E."/>
            <person name="Kallberg Y."/>
        </authorList>
    </citation>
    <scope>NUCLEOTIDE SEQUENCE [LARGE SCALE GENOMIC DNA]</scope>
</reference>
<dbReference type="Proteomes" id="UP001497382">
    <property type="component" value="Unassembled WGS sequence"/>
</dbReference>
<keyword evidence="2" id="KW-1185">Reference proteome</keyword>